<dbReference type="Proteomes" id="UP000050471">
    <property type="component" value="Unassembled WGS sequence"/>
</dbReference>
<dbReference type="InterPro" id="IPR052345">
    <property type="entry name" value="Rad_response_metalloprotease"/>
</dbReference>
<evidence type="ECO:0000259" key="1">
    <source>
        <dbReference type="Pfam" id="PF06114"/>
    </source>
</evidence>
<feature type="domain" description="IrrE N-terminal-like" evidence="1">
    <location>
        <begin position="85"/>
        <end position="177"/>
    </location>
</feature>
<name>A0A0P7J5S3_9RHOB</name>
<evidence type="ECO:0000313" key="3">
    <source>
        <dbReference type="Proteomes" id="UP000050471"/>
    </source>
</evidence>
<dbReference type="OrthoDB" id="9794834at2"/>
<reference evidence="2 3" key="1">
    <citation type="submission" date="2015-09" db="EMBL/GenBank/DDBJ databases">
        <title>Draft genome sequence of Aliiroseovarius crassostreae CV919-312TSm, the causative agent of Roseovarius Oyster Disease (formerly Juvenile Oyster Disease).</title>
        <authorList>
            <person name="Kessner L."/>
            <person name="Spinard E."/>
            <person name="Nelson D."/>
        </authorList>
    </citation>
    <scope>NUCLEOTIDE SEQUENCE [LARGE SCALE GENOMIC DNA]</scope>
    <source>
        <strain evidence="2 3">CV919-312</strain>
    </source>
</reference>
<gene>
    <name evidence="2" type="ORF">AKJ29_12285</name>
</gene>
<dbReference type="STRING" id="154981.AKJ29_12285"/>
<organism evidence="2 3">
    <name type="scientific">Aliiroseovarius crassostreae</name>
    <dbReference type="NCBI Taxonomy" id="154981"/>
    <lineage>
        <taxon>Bacteria</taxon>
        <taxon>Pseudomonadati</taxon>
        <taxon>Pseudomonadota</taxon>
        <taxon>Alphaproteobacteria</taxon>
        <taxon>Rhodobacterales</taxon>
        <taxon>Paracoccaceae</taxon>
        <taxon>Aliiroseovarius</taxon>
    </lineage>
</organism>
<keyword evidence="3" id="KW-1185">Reference proteome</keyword>
<accession>A0A0P7J5S3</accession>
<dbReference type="Gene3D" id="1.10.10.2910">
    <property type="match status" value="1"/>
</dbReference>
<sequence>MKQDKGPERWANDLSILLTTAFGAARFPVDVASLAQKYSQQVFPDDPITRVRPRGFDGFEGALIPKPDGSGEWGIGYSDSLRLKGRVNFTIAHEFGHYLLHRKKYPNGFQCRPEDMVRWDSEYNRVEAEANRFAAGLLMPLDDFRAQIPANRAADFDMLGACAERYEVSLTAATLRWLSYTQKRAILVVSRDGYVLWARSSEPAFKSGAFIKVAGLPPREIPLMSPVARNAGSVGLIEPTRHDGGTWLREPVTEHSMISERYDLSLSLLTLGARAPLADIEEEQEEDAVDYFSRFSRP</sequence>
<proteinExistence type="predicted"/>
<dbReference type="AlphaFoldDB" id="A0A0P7J5S3"/>
<evidence type="ECO:0000313" key="2">
    <source>
        <dbReference type="EMBL" id="KPN63430.1"/>
    </source>
</evidence>
<dbReference type="EMBL" id="LKBA01000006">
    <property type="protein sequence ID" value="KPN63430.1"/>
    <property type="molecule type" value="Genomic_DNA"/>
</dbReference>
<dbReference type="InterPro" id="IPR010359">
    <property type="entry name" value="IrrE_HExxH"/>
</dbReference>
<dbReference type="PANTHER" id="PTHR43236:SF2">
    <property type="entry name" value="BLL0069 PROTEIN"/>
    <property type="match status" value="1"/>
</dbReference>
<protein>
    <recommendedName>
        <fullName evidence="1">IrrE N-terminal-like domain-containing protein</fullName>
    </recommendedName>
</protein>
<dbReference type="PANTHER" id="PTHR43236">
    <property type="entry name" value="ANTITOXIN HIGA1"/>
    <property type="match status" value="1"/>
</dbReference>
<comment type="caution">
    <text evidence="2">The sequence shown here is derived from an EMBL/GenBank/DDBJ whole genome shotgun (WGS) entry which is preliminary data.</text>
</comment>
<dbReference type="RefSeq" id="WP_055189771.1">
    <property type="nucleotide sequence ID" value="NZ_FPBS01000017.1"/>
</dbReference>
<dbReference type="Pfam" id="PF06114">
    <property type="entry name" value="Peptidase_M78"/>
    <property type="match status" value="1"/>
</dbReference>